<organism evidence="2 3">
    <name type="scientific">Botrimarina colliarenosi</name>
    <dbReference type="NCBI Taxonomy" id="2528001"/>
    <lineage>
        <taxon>Bacteria</taxon>
        <taxon>Pseudomonadati</taxon>
        <taxon>Planctomycetota</taxon>
        <taxon>Planctomycetia</taxon>
        <taxon>Pirellulales</taxon>
        <taxon>Lacipirellulaceae</taxon>
        <taxon>Botrimarina</taxon>
    </lineage>
</organism>
<evidence type="ECO:0000313" key="2">
    <source>
        <dbReference type="EMBL" id="TWT96814.1"/>
    </source>
</evidence>
<dbReference type="Proteomes" id="UP000317421">
    <property type="component" value="Unassembled WGS sequence"/>
</dbReference>
<sequence precursor="true">MNSPNQRFLLGLVALMAVVHLVGLGVTASAAPFCADKTNCPACCDGKSVCFATQEVGKEEKHCWCVECKEIAVPRVRCPWEPGGSPLTCFDWLKGRHSAACCSACGDKACGVCESCCHSGCCDRQTPCGEVKRVAVLTKKKYEVDVRQWKWEIRRLPPCCCAACGCGAGSGCGCVIDE</sequence>
<evidence type="ECO:0000313" key="3">
    <source>
        <dbReference type="Proteomes" id="UP000317421"/>
    </source>
</evidence>
<comment type="caution">
    <text evidence="2">The sequence shown here is derived from an EMBL/GenBank/DDBJ whole genome shotgun (WGS) entry which is preliminary data.</text>
</comment>
<evidence type="ECO:0000256" key="1">
    <source>
        <dbReference type="SAM" id="SignalP"/>
    </source>
</evidence>
<feature type="signal peptide" evidence="1">
    <location>
        <begin position="1"/>
        <end position="30"/>
    </location>
</feature>
<reference evidence="2 3" key="1">
    <citation type="submission" date="2019-02" db="EMBL/GenBank/DDBJ databases">
        <title>Deep-cultivation of Planctomycetes and their phenomic and genomic characterization uncovers novel biology.</title>
        <authorList>
            <person name="Wiegand S."/>
            <person name="Jogler M."/>
            <person name="Boedeker C."/>
            <person name="Pinto D."/>
            <person name="Vollmers J."/>
            <person name="Rivas-Marin E."/>
            <person name="Kohn T."/>
            <person name="Peeters S.H."/>
            <person name="Heuer A."/>
            <person name="Rast P."/>
            <person name="Oberbeckmann S."/>
            <person name="Bunk B."/>
            <person name="Jeske O."/>
            <person name="Meyerdierks A."/>
            <person name="Storesund J.E."/>
            <person name="Kallscheuer N."/>
            <person name="Luecker S."/>
            <person name="Lage O.M."/>
            <person name="Pohl T."/>
            <person name="Merkel B.J."/>
            <person name="Hornburger P."/>
            <person name="Mueller R.-W."/>
            <person name="Bruemmer F."/>
            <person name="Labrenz M."/>
            <person name="Spormann A.M."/>
            <person name="Op Den Camp H."/>
            <person name="Overmann J."/>
            <person name="Amann R."/>
            <person name="Jetten M.S.M."/>
            <person name="Mascher T."/>
            <person name="Medema M.H."/>
            <person name="Devos D.P."/>
            <person name="Kaster A.-K."/>
            <person name="Ovreas L."/>
            <person name="Rohde M."/>
            <person name="Galperin M.Y."/>
            <person name="Jogler C."/>
        </authorList>
    </citation>
    <scope>NUCLEOTIDE SEQUENCE [LARGE SCALE GENOMIC DNA]</scope>
    <source>
        <strain evidence="2 3">Pla108</strain>
    </source>
</reference>
<keyword evidence="3" id="KW-1185">Reference proteome</keyword>
<feature type="chain" id="PRO_5023116374" description="4Fe-4S ferredoxin-type domain-containing protein" evidence="1">
    <location>
        <begin position="31"/>
        <end position="178"/>
    </location>
</feature>
<dbReference type="AlphaFoldDB" id="A0A5C6A9X6"/>
<accession>A0A5C6A9X6</accession>
<name>A0A5C6A9X6_9BACT</name>
<gene>
    <name evidence="2" type="ORF">Pla108_25880</name>
</gene>
<proteinExistence type="predicted"/>
<dbReference type="RefSeq" id="WP_146445319.1">
    <property type="nucleotide sequence ID" value="NZ_SJPR01000003.1"/>
</dbReference>
<dbReference type="OrthoDB" id="289236at2"/>
<evidence type="ECO:0008006" key="4">
    <source>
        <dbReference type="Google" id="ProtNLM"/>
    </source>
</evidence>
<dbReference type="EMBL" id="SJPR01000003">
    <property type="protein sequence ID" value="TWT96814.1"/>
    <property type="molecule type" value="Genomic_DNA"/>
</dbReference>
<protein>
    <recommendedName>
        <fullName evidence="4">4Fe-4S ferredoxin-type domain-containing protein</fullName>
    </recommendedName>
</protein>
<keyword evidence="1" id="KW-0732">Signal</keyword>